<evidence type="ECO:0000313" key="5">
    <source>
        <dbReference type="EMBL" id="TCS88256.1"/>
    </source>
</evidence>
<dbReference type="AlphaFoldDB" id="A0A4R3KSQ8"/>
<evidence type="ECO:0000256" key="2">
    <source>
        <dbReference type="ARBA" id="ARBA00023015"/>
    </source>
</evidence>
<gene>
    <name evidence="5" type="ORF">EDD80_103118</name>
</gene>
<comment type="caution">
    <text evidence="5">The sequence shown here is derived from an EMBL/GenBank/DDBJ whole genome shotgun (WGS) entry which is preliminary data.</text>
</comment>
<keyword evidence="1" id="KW-0889">Transcription antitermination</keyword>
<protein>
    <submittedName>
        <fullName evidence="5">Transcription antitermination factor NusG</fullName>
    </submittedName>
</protein>
<dbReference type="Pfam" id="PF02357">
    <property type="entry name" value="NusG"/>
    <property type="match status" value="1"/>
</dbReference>
<dbReference type="InterPro" id="IPR006645">
    <property type="entry name" value="NGN-like_dom"/>
</dbReference>
<dbReference type="Gene3D" id="3.30.70.940">
    <property type="entry name" value="NusG, N-terminal domain"/>
    <property type="match status" value="1"/>
</dbReference>
<dbReference type="SUPFAM" id="SSF50104">
    <property type="entry name" value="Translation proteins SH3-like domain"/>
    <property type="match status" value="1"/>
</dbReference>
<reference evidence="5 6" key="1">
    <citation type="submission" date="2019-03" db="EMBL/GenBank/DDBJ databases">
        <title>Genomic Encyclopedia of Type Strains, Phase IV (KMG-IV): sequencing the most valuable type-strain genomes for metagenomic binning, comparative biology and taxonomic classification.</title>
        <authorList>
            <person name="Goeker M."/>
        </authorList>
    </citation>
    <scope>NUCLEOTIDE SEQUENCE [LARGE SCALE GENOMIC DNA]</scope>
    <source>
        <strain evidence="5 6">DSM 21100</strain>
    </source>
</reference>
<dbReference type="SMART" id="SM00738">
    <property type="entry name" value="NGN"/>
    <property type="match status" value="1"/>
</dbReference>
<dbReference type="CDD" id="cd09895">
    <property type="entry name" value="NGN_SP_UpxY"/>
    <property type="match status" value="1"/>
</dbReference>
<name>A0A4R3KSQ8_9SPHI</name>
<dbReference type="InterPro" id="IPR036735">
    <property type="entry name" value="NGN_dom_sf"/>
</dbReference>
<keyword evidence="3" id="KW-0804">Transcription</keyword>
<evidence type="ECO:0000256" key="1">
    <source>
        <dbReference type="ARBA" id="ARBA00022814"/>
    </source>
</evidence>
<keyword evidence="6" id="KW-1185">Reference proteome</keyword>
<organism evidence="5 6">
    <name type="scientific">Anseongella ginsenosidimutans</name>
    <dbReference type="NCBI Taxonomy" id="496056"/>
    <lineage>
        <taxon>Bacteria</taxon>
        <taxon>Pseudomonadati</taxon>
        <taxon>Bacteroidota</taxon>
        <taxon>Sphingobacteriia</taxon>
        <taxon>Sphingobacteriales</taxon>
        <taxon>Sphingobacteriaceae</taxon>
        <taxon>Anseongella</taxon>
    </lineage>
</organism>
<sequence>MTESVTKRKWYVVYTRSRWEKKADQLLKEQGIRSFCPVVKTQRKWADRNKTVEFPLFSSYLFVYADLREQVNVRQTAGIVNFVYHCGKPAVISENEIERIHDIIQCYPDVETMSLPAFQVGDKVKMKNGELMNWKGEIVEIHGKSVVMIIEPLNCALVAKVKVPRAALAIQ</sequence>
<dbReference type="PANTHER" id="PTHR30265">
    <property type="entry name" value="RHO-INTERACTING TRANSCRIPTION TERMINATION FACTOR NUSG"/>
    <property type="match status" value="1"/>
</dbReference>
<dbReference type="GO" id="GO:0031564">
    <property type="term" value="P:transcription antitermination"/>
    <property type="evidence" value="ECO:0007669"/>
    <property type="project" value="UniProtKB-KW"/>
</dbReference>
<accession>A0A4R3KSQ8</accession>
<feature type="domain" description="NusG-like N-terminal" evidence="4">
    <location>
        <begin position="7"/>
        <end position="104"/>
    </location>
</feature>
<keyword evidence="2" id="KW-0805">Transcription regulation</keyword>
<evidence type="ECO:0000259" key="4">
    <source>
        <dbReference type="SMART" id="SM00738"/>
    </source>
</evidence>
<dbReference type="OrthoDB" id="9796143at2"/>
<proteinExistence type="predicted"/>
<evidence type="ECO:0000313" key="6">
    <source>
        <dbReference type="Proteomes" id="UP000295807"/>
    </source>
</evidence>
<dbReference type="GO" id="GO:0006354">
    <property type="term" value="P:DNA-templated transcription elongation"/>
    <property type="evidence" value="ECO:0007669"/>
    <property type="project" value="InterPro"/>
</dbReference>
<dbReference type="Proteomes" id="UP000295807">
    <property type="component" value="Unassembled WGS sequence"/>
</dbReference>
<dbReference type="EMBL" id="SMAD01000003">
    <property type="protein sequence ID" value="TCS88256.1"/>
    <property type="molecule type" value="Genomic_DNA"/>
</dbReference>
<dbReference type="InterPro" id="IPR008991">
    <property type="entry name" value="Translation_prot_SH3-like_sf"/>
</dbReference>
<dbReference type="NCBIfam" id="NF033644">
    <property type="entry name" value="antiterm_UpxY"/>
    <property type="match status" value="1"/>
</dbReference>
<dbReference type="PANTHER" id="PTHR30265:SF4">
    <property type="entry name" value="KOW MOTIF FAMILY PROTEIN, EXPRESSED"/>
    <property type="match status" value="1"/>
</dbReference>
<dbReference type="RefSeq" id="WP_132128480.1">
    <property type="nucleotide sequence ID" value="NZ_CP042432.1"/>
</dbReference>
<dbReference type="InterPro" id="IPR043425">
    <property type="entry name" value="NusG-like"/>
</dbReference>
<dbReference type="SUPFAM" id="SSF82679">
    <property type="entry name" value="N-utilization substance G protein NusG, N-terminal domain"/>
    <property type="match status" value="1"/>
</dbReference>
<evidence type="ECO:0000256" key="3">
    <source>
        <dbReference type="ARBA" id="ARBA00023163"/>
    </source>
</evidence>